<feature type="domain" description="Glycosyl transferase family 1" evidence="1">
    <location>
        <begin position="190"/>
        <end position="344"/>
    </location>
</feature>
<name>A0A1X9N878_9GAMM</name>
<accession>A0A1X9N878</accession>
<dbReference type="PANTHER" id="PTHR12526:SF630">
    <property type="entry name" value="GLYCOSYLTRANSFERASE"/>
    <property type="match status" value="1"/>
</dbReference>
<evidence type="ECO:0000313" key="2">
    <source>
        <dbReference type="EMBL" id="ARN72642.1"/>
    </source>
</evidence>
<dbReference type="Gene3D" id="3.40.50.2000">
    <property type="entry name" value="Glycogen Phosphorylase B"/>
    <property type="match status" value="2"/>
</dbReference>
<sequence>MVNSRTKKCIHILVQASREAVAIHHVHAQVVAACSSFGPQDVLYISGDHGHESLYPCQTTITYLRYSKKGIKRMNSWKNILKTRKLSKKLKALISEGDVIVADGLRVSALISPLVKKGQYIFTIVHGEFVSLEAFNSVQIAAMKSSNFHYIGVSKTVANSLIGVGFFGRQVHSVINGIDIVNIKNNMLTKEVARNQLGFTKNDYVIGSLGRLEHEKQYDQLIVQFSVYAKGDADARLLIVGGGSKYHELNKLVESLSIEDKVVLTGYKDEGSKYLNAMDVFSMCSKTEGFALAPVEALIAGLPLILNNIDAFCELEEYAGSERVRICKDSSDFVSMFEYFKNNELPMSLDMTRFGHESMREAYYALIAKEALCRNIKSEYQGMV</sequence>
<dbReference type="PANTHER" id="PTHR12526">
    <property type="entry name" value="GLYCOSYLTRANSFERASE"/>
    <property type="match status" value="1"/>
</dbReference>
<dbReference type="KEGG" id="osg:BST96_00045"/>
<dbReference type="GO" id="GO:0016757">
    <property type="term" value="F:glycosyltransferase activity"/>
    <property type="evidence" value="ECO:0007669"/>
    <property type="project" value="InterPro"/>
</dbReference>
<dbReference type="SUPFAM" id="SSF53756">
    <property type="entry name" value="UDP-Glycosyltransferase/glycogen phosphorylase"/>
    <property type="match status" value="1"/>
</dbReference>
<protein>
    <recommendedName>
        <fullName evidence="1">Glycosyl transferase family 1 domain-containing protein</fullName>
    </recommendedName>
</protein>
<evidence type="ECO:0000259" key="1">
    <source>
        <dbReference type="Pfam" id="PF00534"/>
    </source>
</evidence>
<dbReference type="Proteomes" id="UP000193450">
    <property type="component" value="Chromosome"/>
</dbReference>
<dbReference type="AlphaFoldDB" id="A0A1X9N878"/>
<reference evidence="2 3" key="1">
    <citation type="submission" date="2016-11" db="EMBL/GenBank/DDBJ databases">
        <title>Trade-off between light-utilization and light-protection in marine flavobacteria.</title>
        <authorList>
            <person name="Kumagai Y."/>
        </authorList>
    </citation>
    <scope>NUCLEOTIDE SEQUENCE [LARGE SCALE GENOMIC DNA]</scope>
    <source>
        <strain evidence="2 3">NBRC 107125</strain>
    </source>
</reference>
<dbReference type="STRING" id="716816.BST96_00045"/>
<dbReference type="InterPro" id="IPR001296">
    <property type="entry name" value="Glyco_trans_1"/>
</dbReference>
<gene>
    <name evidence="2" type="ORF">BST96_00045</name>
</gene>
<dbReference type="EMBL" id="CP019343">
    <property type="protein sequence ID" value="ARN72642.1"/>
    <property type="molecule type" value="Genomic_DNA"/>
</dbReference>
<proteinExistence type="predicted"/>
<organism evidence="2 3">
    <name type="scientific">Oceanicoccus sagamiensis</name>
    <dbReference type="NCBI Taxonomy" id="716816"/>
    <lineage>
        <taxon>Bacteria</taxon>
        <taxon>Pseudomonadati</taxon>
        <taxon>Pseudomonadota</taxon>
        <taxon>Gammaproteobacteria</taxon>
        <taxon>Cellvibrionales</taxon>
        <taxon>Spongiibacteraceae</taxon>
        <taxon>Oceanicoccus</taxon>
    </lineage>
</organism>
<dbReference type="Pfam" id="PF00534">
    <property type="entry name" value="Glycos_transf_1"/>
    <property type="match status" value="1"/>
</dbReference>
<dbReference type="PROSITE" id="PS51257">
    <property type="entry name" value="PROKAR_LIPOPROTEIN"/>
    <property type="match status" value="1"/>
</dbReference>
<dbReference type="RefSeq" id="WP_085756729.1">
    <property type="nucleotide sequence ID" value="NZ_CP019343.1"/>
</dbReference>
<evidence type="ECO:0000313" key="3">
    <source>
        <dbReference type="Proteomes" id="UP000193450"/>
    </source>
</evidence>
<dbReference type="OrthoDB" id="9795746at2"/>
<dbReference type="GO" id="GO:1901135">
    <property type="term" value="P:carbohydrate derivative metabolic process"/>
    <property type="evidence" value="ECO:0007669"/>
    <property type="project" value="UniProtKB-ARBA"/>
</dbReference>
<keyword evidence="3" id="KW-1185">Reference proteome</keyword>